<feature type="transmembrane region" description="Helical" evidence="6">
    <location>
        <begin position="55"/>
        <end position="76"/>
    </location>
</feature>
<evidence type="ECO:0000256" key="2">
    <source>
        <dbReference type="ARBA" id="ARBA00007165"/>
    </source>
</evidence>
<evidence type="ECO:0000313" key="7">
    <source>
        <dbReference type="EMBL" id="MDR4124403.1"/>
    </source>
</evidence>
<protein>
    <recommendedName>
        <fullName evidence="6">SURF1-like protein</fullName>
    </recommendedName>
</protein>
<dbReference type="CDD" id="cd06662">
    <property type="entry name" value="SURF1"/>
    <property type="match status" value="1"/>
</dbReference>
<proteinExistence type="inferred from homology"/>
<comment type="similarity">
    <text evidence="2 6">Belongs to the SURF1 family.</text>
</comment>
<organism evidence="7 8">
    <name type="scientific">Yanghanlia caeni</name>
    <dbReference type="NCBI Taxonomy" id="3064283"/>
    <lineage>
        <taxon>Bacteria</taxon>
        <taxon>Pseudomonadati</taxon>
        <taxon>Pseudomonadota</taxon>
        <taxon>Betaproteobacteria</taxon>
        <taxon>Burkholderiales</taxon>
        <taxon>Alcaligenaceae</taxon>
        <taxon>Yanghanlia</taxon>
    </lineage>
</organism>
<keyword evidence="4 6" id="KW-1133">Transmembrane helix</keyword>
<keyword evidence="6" id="KW-1003">Cell membrane</keyword>
<keyword evidence="8" id="KW-1185">Reference proteome</keyword>
<name>A0ABU1D227_9BURK</name>
<dbReference type="InterPro" id="IPR002994">
    <property type="entry name" value="Surf1/Shy1"/>
</dbReference>
<dbReference type="InterPro" id="IPR045214">
    <property type="entry name" value="Surf1/Surf4"/>
</dbReference>
<feature type="transmembrane region" description="Helical" evidence="6">
    <location>
        <begin position="332"/>
        <end position="351"/>
    </location>
</feature>
<dbReference type="PANTHER" id="PTHR23427:SF2">
    <property type="entry name" value="SURFEIT LOCUS PROTEIN 1"/>
    <property type="match status" value="1"/>
</dbReference>
<gene>
    <name evidence="7" type="ORF">Q8947_00155</name>
</gene>
<dbReference type="RefSeq" id="WP_347286147.1">
    <property type="nucleotide sequence ID" value="NZ_JAUZQE010000001.1"/>
</dbReference>
<evidence type="ECO:0000256" key="4">
    <source>
        <dbReference type="ARBA" id="ARBA00022989"/>
    </source>
</evidence>
<evidence type="ECO:0000256" key="6">
    <source>
        <dbReference type="RuleBase" id="RU363076"/>
    </source>
</evidence>
<evidence type="ECO:0000256" key="3">
    <source>
        <dbReference type="ARBA" id="ARBA00022692"/>
    </source>
</evidence>
<evidence type="ECO:0000256" key="1">
    <source>
        <dbReference type="ARBA" id="ARBA00004370"/>
    </source>
</evidence>
<keyword evidence="3 6" id="KW-0812">Transmembrane</keyword>
<dbReference type="PROSITE" id="PS50895">
    <property type="entry name" value="SURF1"/>
    <property type="match status" value="1"/>
</dbReference>
<dbReference type="EMBL" id="JAUZQE010000001">
    <property type="protein sequence ID" value="MDR4124403.1"/>
    <property type="molecule type" value="Genomic_DNA"/>
</dbReference>
<evidence type="ECO:0000313" key="8">
    <source>
        <dbReference type="Proteomes" id="UP001232156"/>
    </source>
</evidence>
<evidence type="ECO:0000256" key="5">
    <source>
        <dbReference type="ARBA" id="ARBA00023136"/>
    </source>
</evidence>
<dbReference type="Pfam" id="PF02104">
    <property type="entry name" value="SURF1"/>
    <property type="match status" value="2"/>
</dbReference>
<dbReference type="PANTHER" id="PTHR23427">
    <property type="entry name" value="SURFEIT LOCUS PROTEIN"/>
    <property type="match status" value="1"/>
</dbReference>
<comment type="subcellular location">
    <subcellularLocation>
        <location evidence="6">Cell membrane</location>
        <topology evidence="6">Multi-pass membrane protein</topology>
    </subcellularLocation>
    <subcellularLocation>
        <location evidence="1">Membrane</location>
    </subcellularLocation>
</comment>
<comment type="caution">
    <text evidence="7">The sequence shown here is derived from an EMBL/GenBank/DDBJ whole genome shotgun (WGS) entry which is preliminary data.</text>
</comment>
<sequence>MSRSSGADDTGVQASKNLQSSIIPRAATLSNHATQGMRRGETPIAGTRAGTLARFVAIVLLGIVAGGCFALGMWQLGRAEERDALNQLIEQGRRQPPLTLSTASAADELIPWRSAQAQGHWLPHYTVLLENRNLDGRPGYWVATPLVLAQAALPATRNDAITAGSSELDALAGYSTGGEFLSRGPGAGSTAVLVLRGWLPRDMQAGGAPPQVPAEPTAVSVRGELHAHVPRIFELWEWAGGKASQLPASLPAPNGTPPVVQNLELAEFARASGLQLLPVVLAQTHESIALGGDPAGATPADTTAGGNASALLREWPGPSLDSDQNRGYALQWFSFSAIAAAVALFMIWGLLRRAARNTAWKDS</sequence>
<dbReference type="Proteomes" id="UP001232156">
    <property type="component" value="Unassembled WGS sequence"/>
</dbReference>
<keyword evidence="5 6" id="KW-0472">Membrane</keyword>
<accession>A0ABU1D227</accession>
<reference evidence="7 8" key="1">
    <citation type="submission" date="2023-08" db="EMBL/GenBank/DDBJ databases">
        <title>Alcaligenaceae gen. nov., a novel taxon isolated from the sludge of Yixing Pesticide Factory.</title>
        <authorList>
            <person name="Ruan L."/>
        </authorList>
    </citation>
    <scope>NUCLEOTIDE SEQUENCE [LARGE SCALE GENOMIC DNA]</scope>
    <source>
        <strain evidence="7 8">LG-2</strain>
    </source>
</reference>